<keyword evidence="2" id="KW-1185">Reference proteome</keyword>
<accession>A0ABP3ICQ5</accession>
<organism evidence="1 2">
    <name type="scientific">Brevundimonas terrae</name>
    <dbReference type="NCBI Taxonomy" id="363631"/>
    <lineage>
        <taxon>Bacteria</taxon>
        <taxon>Pseudomonadati</taxon>
        <taxon>Pseudomonadota</taxon>
        <taxon>Alphaproteobacteria</taxon>
        <taxon>Caulobacterales</taxon>
        <taxon>Caulobacteraceae</taxon>
        <taxon>Brevundimonas</taxon>
    </lineage>
</organism>
<evidence type="ECO:0008006" key="3">
    <source>
        <dbReference type="Google" id="ProtNLM"/>
    </source>
</evidence>
<protein>
    <recommendedName>
        <fullName evidence="3">Radical SAM protein</fullName>
    </recommendedName>
</protein>
<evidence type="ECO:0000313" key="1">
    <source>
        <dbReference type="EMBL" id="GAA0397970.1"/>
    </source>
</evidence>
<dbReference type="EMBL" id="BAAAEJ010000009">
    <property type="protein sequence ID" value="GAA0397970.1"/>
    <property type="molecule type" value="Genomic_DNA"/>
</dbReference>
<reference evidence="2" key="1">
    <citation type="journal article" date="2019" name="Int. J. Syst. Evol. Microbiol.">
        <title>The Global Catalogue of Microorganisms (GCM) 10K type strain sequencing project: providing services to taxonomists for standard genome sequencing and annotation.</title>
        <authorList>
            <consortium name="The Broad Institute Genomics Platform"/>
            <consortium name="The Broad Institute Genome Sequencing Center for Infectious Disease"/>
            <person name="Wu L."/>
            <person name="Ma J."/>
        </authorList>
    </citation>
    <scope>NUCLEOTIDE SEQUENCE [LARGE SCALE GENOMIC DNA]</scope>
    <source>
        <strain evidence="2">JCM 13476</strain>
    </source>
</reference>
<name>A0ABP3ICQ5_9CAUL</name>
<dbReference type="Proteomes" id="UP001500791">
    <property type="component" value="Unassembled WGS sequence"/>
</dbReference>
<proteinExistence type="predicted"/>
<sequence length="60" mass="6937">MDTEISCFDLPKRENAEKEVQIYREVPWYLVCGMDMRCARCFAKRFSCLADTRAVAAVAK</sequence>
<gene>
    <name evidence="1" type="ORF">GCM10009093_25740</name>
</gene>
<comment type="caution">
    <text evidence="1">The sequence shown here is derived from an EMBL/GenBank/DDBJ whole genome shotgun (WGS) entry which is preliminary data.</text>
</comment>
<evidence type="ECO:0000313" key="2">
    <source>
        <dbReference type="Proteomes" id="UP001500791"/>
    </source>
</evidence>